<feature type="compositionally biased region" description="Acidic residues" evidence="2">
    <location>
        <begin position="382"/>
        <end position="392"/>
    </location>
</feature>
<name>A0A3B1IFC6_ASTMX</name>
<feature type="compositionally biased region" description="Low complexity" evidence="2">
    <location>
        <begin position="260"/>
        <end position="273"/>
    </location>
</feature>
<dbReference type="PANTHER" id="PTHR14758">
    <property type="entry name" value="AGAP005440-PA"/>
    <property type="match status" value="1"/>
</dbReference>
<evidence type="ECO:0000313" key="5">
    <source>
        <dbReference type="Ensembl" id="ENSAMXP00000027964.1"/>
    </source>
</evidence>
<feature type="compositionally biased region" description="Polar residues" evidence="2">
    <location>
        <begin position="242"/>
        <end position="257"/>
    </location>
</feature>
<dbReference type="PANTHER" id="PTHR14758:SF4">
    <property type="entry name" value="PROTEIN FAM110A"/>
    <property type="match status" value="1"/>
</dbReference>
<evidence type="ECO:0000313" key="6">
    <source>
        <dbReference type="Proteomes" id="UP000018467"/>
    </source>
</evidence>
<dbReference type="Proteomes" id="UP000018467">
    <property type="component" value="Unassembled WGS sequence"/>
</dbReference>
<sequence>MSVDTLDPSPRRLARPPDAAQLSPSPRKPSAVERLEADKAKYVKSHQVALNKQLPVIRKPLMTPNDSRPLRPGAMQPTRKMPTQSPARCEPPPLDLKHLSNLINGVSDTTLLSTSSQLGSPRKKENPECTKSSQPLSPTSPSVKESSVMSLLSPTSQKKPLVECQKAKTSSAGTVRRVDVRPQVPQMRKPGRAQLQNRPPVQLPEQRMHSQLLQLLRPYTQPQHQPLPLKPVGIKSRVDVTSPVTSPKSPVLTSPFSAESLKSPNSTSPSSVRSPKDANLDVPPLHSPASASPVSISDVPPVDSPAITRKSSVSSRKRTSLTRSKSDCSDRFSRAGAEVERFFNYCGLDPSDFDDLEPGSDIASVSRLRSASAPASEHTAEGGDDEEEEEAPKDERPAYGVSVIERNARVIKWLYGMRQAKDSTKVAHM</sequence>
<feature type="region of interest" description="Disordered" evidence="2">
    <location>
        <begin position="52"/>
        <end position="204"/>
    </location>
</feature>
<protein>
    <submittedName>
        <fullName evidence="5">Protein FAM110B-like</fullName>
    </submittedName>
</protein>
<proteinExistence type="inferred from homology"/>
<dbReference type="STRING" id="7994.ENSAMXP00000027964"/>
<feature type="compositionally biased region" description="Polar residues" evidence="2">
    <location>
        <begin position="129"/>
        <end position="158"/>
    </location>
</feature>
<feature type="domain" description="Centrosome-associated FAM110 N-terminal" evidence="4">
    <location>
        <begin position="21"/>
        <end position="82"/>
    </location>
</feature>
<feature type="domain" description="Centrosome-associated FAM110 C-terminal" evidence="3">
    <location>
        <begin position="319"/>
        <end position="420"/>
    </location>
</feature>
<reference evidence="5" key="4">
    <citation type="submission" date="2025-09" db="UniProtKB">
        <authorList>
            <consortium name="Ensembl"/>
        </authorList>
    </citation>
    <scope>IDENTIFICATION</scope>
</reference>
<evidence type="ECO:0000259" key="4">
    <source>
        <dbReference type="Pfam" id="PF14161"/>
    </source>
</evidence>
<dbReference type="InParanoid" id="A0A3B1IFC6"/>
<dbReference type="GeneTree" id="ENSGT00950000183056"/>
<dbReference type="InterPro" id="IPR025739">
    <property type="entry name" value="FAM110_N"/>
</dbReference>
<feature type="region of interest" description="Disordered" evidence="2">
    <location>
        <begin position="354"/>
        <end position="400"/>
    </location>
</feature>
<reference evidence="5" key="3">
    <citation type="submission" date="2025-08" db="UniProtKB">
        <authorList>
            <consortium name="Ensembl"/>
        </authorList>
    </citation>
    <scope>IDENTIFICATION</scope>
</reference>
<dbReference type="Bgee" id="ENSAMXG00000029089">
    <property type="expression patterns" value="Expressed in pharyngeal gill and 10 other cell types or tissues"/>
</dbReference>
<comment type="similarity">
    <text evidence="1">Belongs to the FAM110 family.</text>
</comment>
<dbReference type="InterPro" id="IPR025740">
    <property type="entry name" value="FAM110"/>
</dbReference>
<feature type="region of interest" description="Disordered" evidence="2">
    <location>
        <begin position="1"/>
        <end position="32"/>
    </location>
</feature>
<evidence type="ECO:0000259" key="3">
    <source>
        <dbReference type="Pfam" id="PF14160"/>
    </source>
</evidence>
<feature type="region of interest" description="Disordered" evidence="2">
    <location>
        <begin position="240"/>
        <end position="330"/>
    </location>
</feature>
<evidence type="ECO:0000256" key="1">
    <source>
        <dbReference type="ARBA" id="ARBA00010576"/>
    </source>
</evidence>
<keyword evidence="6" id="KW-1185">Reference proteome</keyword>
<accession>A0A3B1IFC6</accession>
<dbReference type="InterPro" id="IPR025741">
    <property type="entry name" value="FAM110_C"/>
</dbReference>
<reference evidence="6" key="2">
    <citation type="journal article" date="2014" name="Nat. Commun.">
        <title>The cavefish genome reveals candidate genes for eye loss.</title>
        <authorList>
            <person name="McGaugh S.E."/>
            <person name="Gross J.B."/>
            <person name="Aken B."/>
            <person name="Blin M."/>
            <person name="Borowsky R."/>
            <person name="Chalopin D."/>
            <person name="Hinaux H."/>
            <person name="Jeffery W.R."/>
            <person name="Keene A."/>
            <person name="Ma L."/>
            <person name="Minx P."/>
            <person name="Murphy D."/>
            <person name="O'Quin K.E."/>
            <person name="Retaux S."/>
            <person name="Rohner N."/>
            <person name="Searle S.M."/>
            <person name="Stahl B.A."/>
            <person name="Tabin C."/>
            <person name="Volff J.N."/>
            <person name="Yoshizawa M."/>
            <person name="Warren W.C."/>
        </authorList>
    </citation>
    <scope>NUCLEOTIDE SEQUENCE [LARGE SCALE GENOMIC DNA]</scope>
    <source>
        <strain evidence="6">female</strain>
    </source>
</reference>
<feature type="compositionally biased region" description="Low complexity" evidence="2">
    <location>
        <begin position="107"/>
        <end position="120"/>
    </location>
</feature>
<reference evidence="6" key="1">
    <citation type="submission" date="2013-03" db="EMBL/GenBank/DDBJ databases">
        <authorList>
            <person name="Jeffery W."/>
            <person name="Warren W."/>
            <person name="Wilson R.K."/>
        </authorList>
    </citation>
    <scope>NUCLEOTIDE SEQUENCE</scope>
    <source>
        <strain evidence="6">female</strain>
    </source>
</reference>
<dbReference type="Ensembl" id="ENSAMXT00000044788.1">
    <property type="protein sequence ID" value="ENSAMXP00000027964.1"/>
    <property type="gene ID" value="ENSAMXG00000029089.1"/>
</dbReference>
<dbReference type="Pfam" id="PF14161">
    <property type="entry name" value="FAM110_N"/>
    <property type="match status" value="1"/>
</dbReference>
<dbReference type="AlphaFoldDB" id="A0A3B1IFC6"/>
<evidence type="ECO:0000256" key="2">
    <source>
        <dbReference type="SAM" id="MobiDB-lite"/>
    </source>
</evidence>
<dbReference type="Pfam" id="PF14160">
    <property type="entry name" value="FAM110_C"/>
    <property type="match status" value="1"/>
</dbReference>
<organism evidence="5 6">
    <name type="scientific">Astyanax mexicanus</name>
    <name type="common">Blind cave fish</name>
    <name type="synonym">Astyanax fasciatus mexicanus</name>
    <dbReference type="NCBI Taxonomy" id="7994"/>
    <lineage>
        <taxon>Eukaryota</taxon>
        <taxon>Metazoa</taxon>
        <taxon>Chordata</taxon>
        <taxon>Craniata</taxon>
        <taxon>Vertebrata</taxon>
        <taxon>Euteleostomi</taxon>
        <taxon>Actinopterygii</taxon>
        <taxon>Neopterygii</taxon>
        <taxon>Teleostei</taxon>
        <taxon>Ostariophysi</taxon>
        <taxon>Characiformes</taxon>
        <taxon>Characoidei</taxon>
        <taxon>Acestrorhamphidae</taxon>
        <taxon>Acestrorhamphinae</taxon>
        <taxon>Astyanax</taxon>
    </lineage>
</organism>